<evidence type="ECO:0000313" key="3">
    <source>
        <dbReference type="EMBL" id="RAO77434.1"/>
    </source>
</evidence>
<feature type="compositionally biased region" description="Basic and acidic residues" evidence="1">
    <location>
        <begin position="156"/>
        <end position="174"/>
    </location>
</feature>
<dbReference type="RefSeq" id="WP_111981462.1">
    <property type="nucleotide sequence ID" value="NZ_NFZS01000001.1"/>
</dbReference>
<name>A0A328PBE3_9GAMM</name>
<dbReference type="AlphaFoldDB" id="A0A328PBE3"/>
<keyword evidence="4" id="KW-1185">Reference proteome</keyword>
<evidence type="ECO:0000256" key="1">
    <source>
        <dbReference type="SAM" id="MobiDB-lite"/>
    </source>
</evidence>
<protein>
    <recommendedName>
        <fullName evidence="5">Lipoprotein</fullName>
    </recommendedName>
</protein>
<keyword evidence="2" id="KW-0732">Signal</keyword>
<dbReference type="OrthoDB" id="5944513at2"/>
<gene>
    <name evidence="3" type="ORF">CA260_06035</name>
</gene>
<feature type="signal peptide" evidence="2">
    <location>
        <begin position="1"/>
        <end position="29"/>
    </location>
</feature>
<organism evidence="3 4">
    <name type="scientific">Dyella jiangningensis</name>
    <dbReference type="NCBI Taxonomy" id="1379159"/>
    <lineage>
        <taxon>Bacteria</taxon>
        <taxon>Pseudomonadati</taxon>
        <taxon>Pseudomonadota</taxon>
        <taxon>Gammaproteobacteria</taxon>
        <taxon>Lysobacterales</taxon>
        <taxon>Rhodanobacteraceae</taxon>
        <taxon>Dyella</taxon>
    </lineage>
</organism>
<dbReference type="EMBL" id="NFZS01000001">
    <property type="protein sequence ID" value="RAO77434.1"/>
    <property type="molecule type" value="Genomic_DNA"/>
</dbReference>
<evidence type="ECO:0000313" key="4">
    <source>
        <dbReference type="Proteomes" id="UP000248926"/>
    </source>
</evidence>
<feature type="chain" id="PRO_5016389430" description="Lipoprotein" evidence="2">
    <location>
        <begin position="30"/>
        <end position="294"/>
    </location>
</feature>
<evidence type="ECO:0008006" key="5">
    <source>
        <dbReference type="Google" id="ProtNLM"/>
    </source>
</evidence>
<proteinExistence type="predicted"/>
<sequence length="294" mass="31352">MPQRSTTWWVSALIILPLAACSASSNHEATDNASGSSDAASATPPIHVRQTMVVLRDGQPASEQNYRQALADCRKGPFPTQPLGDDVAGKLGRTFYDVWYEGARVSEHAERWDYETTGTCQFKLVHESTLAIIKPGEAVTVDLIGKTGTRQPSDGVMRETRVDDGDDKAAKPADSDDDAALRAAVAAQLSKQGKGDLMAHAGGTDTAAGQPCKRLDQPGIGESCVWSGGRKWGFSSDVVDDTEGLNGRLDSILLWRHPPQGTGKQWTTEKMTVGEAIDGKVFEVPSGIAVSATN</sequence>
<dbReference type="Proteomes" id="UP000248926">
    <property type="component" value="Unassembled WGS sequence"/>
</dbReference>
<feature type="region of interest" description="Disordered" evidence="1">
    <location>
        <begin position="146"/>
        <end position="178"/>
    </location>
</feature>
<evidence type="ECO:0000256" key="2">
    <source>
        <dbReference type="SAM" id="SignalP"/>
    </source>
</evidence>
<reference evidence="3 4" key="1">
    <citation type="journal article" date="2018" name="Genet. Mol. Biol.">
        <title>The genome sequence of Dyella jiangningensis FCAV SCS01 from a lignocellulose-decomposing microbial consortium metagenome reveals potential for biotechnological applications.</title>
        <authorList>
            <person name="Desiderato J.G."/>
            <person name="Alvarenga D.O."/>
            <person name="Constancio M.T.L."/>
            <person name="Alves L.M.C."/>
            <person name="Varani A.M."/>
        </authorList>
    </citation>
    <scope>NUCLEOTIDE SEQUENCE [LARGE SCALE GENOMIC DNA]</scope>
    <source>
        <strain evidence="3 4">FCAV SCS01</strain>
    </source>
</reference>
<comment type="caution">
    <text evidence="3">The sequence shown here is derived from an EMBL/GenBank/DDBJ whole genome shotgun (WGS) entry which is preliminary data.</text>
</comment>
<accession>A0A328PBE3</accession>